<dbReference type="EMBL" id="QRUJ01000001">
    <property type="protein sequence ID" value="RGR56815.1"/>
    <property type="molecule type" value="Genomic_DNA"/>
</dbReference>
<evidence type="ECO:0000313" key="4">
    <source>
        <dbReference type="Proteomes" id="UP000266066"/>
    </source>
</evidence>
<dbReference type="GO" id="GO:0003700">
    <property type="term" value="F:DNA-binding transcription factor activity"/>
    <property type="evidence" value="ECO:0007669"/>
    <property type="project" value="TreeGrafter"/>
</dbReference>
<reference evidence="3 4" key="1">
    <citation type="submission" date="2018-08" db="EMBL/GenBank/DDBJ databases">
        <title>A genome reference for cultivated species of the human gut microbiota.</title>
        <authorList>
            <person name="Zou Y."/>
            <person name="Xue W."/>
            <person name="Luo G."/>
        </authorList>
    </citation>
    <scope>NUCLEOTIDE SEQUENCE [LARGE SCALE GENOMIC DNA]</scope>
    <source>
        <strain evidence="3 4">AF25-15</strain>
    </source>
</reference>
<evidence type="ECO:0000259" key="2">
    <source>
        <dbReference type="PROSITE" id="PS50943"/>
    </source>
</evidence>
<dbReference type="SMART" id="SM00530">
    <property type="entry name" value="HTH_XRE"/>
    <property type="match status" value="1"/>
</dbReference>
<dbReference type="Gene3D" id="1.10.260.40">
    <property type="entry name" value="lambda repressor-like DNA-binding domains"/>
    <property type="match status" value="1"/>
</dbReference>
<dbReference type="GO" id="GO:0003677">
    <property type="term" value="F:DNA binding"/>
    <property type="evidence" value="ECO:0007669"/>
    <property type="project" value="UniProtKB-KW"/>
</dbReference>
<dbReference type="InterPro" id="IPR050807">
    <property type="entry name" value="TransReg_Diox_bact_type"/>
</dbReference>
<proteinExistence type="predicted"/>
<dbReference type="Proteomes" id="UP000266066">
    <property type="component" value="Unassembled WGS sequence"/>
</dbReference>
<dbReference type="PROSITE" id="PS50943">
    <property type="entry name" value="HTH_CROC1"/>
    <property type="match status" value="1"/>
</dbReference>
<dbReference type="RefSeq" id="WP_064786167.1">
    <property type="nucleotide sequence ID" value="NZ_QRUJ01000001.1"/>
</dbReference>
<organism evidence="3 4">
    <name type="scientific">Agathobacter rectalis</name>
    <dbReference type="NCBI Taxonomy" id="39491"/>
    <lineage>
        <taxon>Bacteria</taxon>
        <taxon>Bacillati</taxon>
        <taxon>Bacillota</taxon>
        <taxon>Clostridia</taxon>
        <taxon>Lachnospirales</taxon>
        <taxon>Lachnospiraceae</taxon>
        <taxon>Agathobacter</taxon>
    </lineage>
</organism>
<dbReference type="InterPro" id="IPR010982">
    <property type="entry name" value="Lambda_DNA-bd_dom_sf"/>
</dbReference>
<keyword evidence="1" id="KW-0238">DNA-binding</keyword>
<dbReference type="PANTHER" id="PTHR46797">
    <property type="entry name" value="HTH-TYPE TRANSCRIPTIONAL REGULATOR"/>
    <property type="match status" value="1"/>
</dbReference>
<name>A0A395V1N6_9FIRM</name>
<accession>A0A395V1N6</accession>
<gene>
    <name evidence="3" type="ORF">DWY38_00215</name>
</gene>
<dbReference type="AlphaFoldDB" id="A0A395V1N6"/>
<comment type="caution">
    <text evidence="3">The sequence shown here is derived from an EMBL/GenBank/DDBJ whole genome shotgun (WGS) entry which is preliminary data.</text>
</comment>
<dbReference type="PANTHER" id="PTHR46797:SF1">
    <property type="entry name" value="METHYLPHOSPHONATE SYNTHASE"/>
    <property type="match status" value="1"/>
</dbReference>
<sequence length="131" mass="14527">MDMAEIGANIRSCRTEKDMTMEELGKAIGKSQSAVADYEKGRVDIPASSLIKIAEVLEVHPAKLFGMQTADEQFKPDATLRIFSAEDRRTIAGILVMNGYTTRHIKVAREGKKSSWYCIQAMLEESNLGSQ</sequence>
<protein>
    <submittedName>
        <fullName evidence="3">XRE family transcriptional regulator</fullName>
    </submittedName>
</protein>
<dbReference type="SUPFAM" id="SSF47413">
    <property type="entry name" value="lambda repressor-like DNA-binding domains"/>
    <property type="match status" value="1"/>
</dbReference>
<dbReference type="InterPro" id="IPR001387">
    <property type="entry name" value="Cro/C1-type_HTH"/>
</dbReference>
<evidence type="ECO:0000256" key="1">
    <source>
        <dbReference type="ARBA" id="ARBA00023125"/>
    </source>
</evidence>
<feature type="domain" description="HTH cro/C1-type" evidence="2">
    <location>
        <begin position="10"/>
        <end position="64"/>
    </location>
</feature>
<evidence type="ECO:0000313" key="3">
    <source>
        <dbReference type="EMBL" id="RGR56815.1"/>
    </source>
</evidence>
<dbReference type="CDD" id="cd00093">
    <property type="entry name" value="HTH_XRE"/>
    <property type="match status" value="1"/>
</dbReference>
<dbReference type="Pfam" id="PF01381">
    <property type="entry name" value="HTH_3"/>
    <property type="match status" value="1"/>
</dbReference>
<dbReference type="GO" id="GO:0005829">
    <property type="term" value="C:cytosol"/>
    <property type="evidence" value="ECO:0007669"/>
    <property type="project" value="TreeGrafter"/>
</dbReference>